<sequence length="95" mass="11052">MYGISEKVYIKLIDYFKRNDNIKKAILFGSRAKGNFKLNSDIDLCIDCSENYKGTIKEDIEDIIGVYSCDLVFMDSLNEEIEKQVNRYGICIYNE</sequence>
<evidence type="ECO:0000313" key="3">
    <source>
        <dbReference type="Proteomes" id="UP001501510"/>
    </source>
</evidence>
<organism evidence="2 3">
    <name type="scientific">Clostridium oceanicum</name>
    <dbReference type="NCBI Taxonomy" id="1543"/>
    <lineage>
        <taxon>Bacteria</taxon>
        <taxon>Bacillati</taxon>
        <taxon>Bacillota</taxon>
        <taxon>Clostridia</taxon>
        <taxon>Eubacteriales</taxon>
        <taxon>Clostridiaceae</taxon>
        <taxon>Clostridium</taxon>
    </lineage>
</organism>
<dbReference type="InterPro" id="IPR041633">
    <property type="entry name" value="Polbeta"/>
</dbReference>
<dbReference type="Pfam" id="PF18765">
    <property type="entry name" value="Polbeta"/>
    <property type="match status" value="1"/>
</dbReference>
<evidence type="ECO:0000313" key="2">
    <source>
        <dbReference type="EMBL" id="GAA0746485.1"/>
    </source>
</evidence>
<dbReference type="CDD" id="cd05403">
    <property type="entry name" value="NT_KNTase_like"/>
    <property type="match status" value="1"/>
</dbReference>
<evidence type="ECO:0000259" key="1">
    <source>
        <dbReference type="Pfam" id="PF18765"/>
    </source>
</evidence>
<dbReference type="EMBL" id="BAAACG010000019">
    <property type="protein sequence ID" value="GAA0746485.1"/>
    <property type="molecule type" value="Genomic_DNA"/>
</dbReference>
<name>A0ABN1JUB0_9CLOT</name>
<dbReference type="InterPro" id="IPR043519">
    <property type="entry name" value="NT_sf"/>
</dbReference>
<protein>
    <submittedName>
        <fullName evidence="2">Nucleotidyltransferase domain-containing protein</fullName>
    </submittedName>
</protein>
<dbReference type="InterPro" id="IPR052930">
    <property type="entry name" value="TA_antitoxin_MntA"/>
</dbReference>
<feature type="domain" description="Polymerase beta nucleotidyltransferase" evidence="1">
    <location>
        <begin position="11"/>
        <end position="94"/>
    </location>
</feature>
<reference evidence="3" key="1">
    <citation type="journal article" date="2019" name="Int. J. Syst. Evol. Microbiol.">
        <title>The Global Catalogue of Microorganisms (GCM) 10K type strain sequencing project: providing services to taxonomists for standard genome sequencing and annotation.</title>
        <authorList>
            <consortium name="The Broad Institute Genomics Platform"/>
            <consortium name="The Broad Institute Genome Sequencing Center for Infectious Disease"/>
            <person name="Wu L."/>
            <person name="Ma J."/>
        </authorList>
    </citation>
    <scope>NUCLEOTIDE SEQUENCE [LARGE SCALE GENOMIC DNA]</scope>
    <source>
        <strain evidence="3">JCM 1407</strain>
    </source>
</reference>
<dbReference type="Proteomes" id="UP001501510">
    <property type="component" value="Unassembled WGS sequence"/>
</dbReference>
<accession>A0ABN1JUB0</accession>
<dbReference type="RefSeq" id="WP_343763619.1">
    <property type="nucleotide sequence ID" value="NZ_BAAACG010000019.1"/>
</dbReference>
<keyword evidence="3" id="KW-1185">Reference proteome</keyword>
<gene>
    <name evidence="2" type="ORF">GCM10008906_34150</name>
</gene>
<dbReference type="Gene3D" id="3.30.460.10">
    <property type="entry name" value="Beta Polymerase, domain 2"/>
    <property type="match status" value="1"/>
</dbReference>
<comment type="caution">
    <text evidence="2">The sequence shown here is derived from an EMBL/GenBank/DDBJ whole genome shotgun (WGS) entry which is preliminary data.</text>
</comment>
<dbReference type="SUPFAM" id="SSF81301">
    <property type="entry name" value="Nucleotidyltransferase"/>
    <property type="match status" value="1"/>
</dbReference>
<dbReference type="PANTHER" id="PTHR43852:SF3">
    <property type="entry name" value="NUCLEOTIDYLTRANSFERASE"/>
    <property type="match status" value="1"/>
</dbReference>
<dbReference type="PANTHER" id="PTHR43852">
    <property type="entry name" value="NUCLEOTIDYLTRANSFERASE"/>
    <property type="match status" value="1"/>
</dbReference>
<proteinExistence type="predicted"/>